<evidence type="ECO:0000256" key="4">
    <source>
        <dbReference type="ARBA" id="ARBA00032089"/>
    </source>
</evidence>
<organism evidence="8 9">
    <name type="scientific">Thioalkalivibrio versutus</name>
    <dbReference type="NCBI Taxonomy" id="106634"/>
    <lineage>
        <taxon>Bacteria</taxon>
        <taxon>Pseudomonadati</taxon>
        <taxon>Pseudomonadota</taxon>
        <taxon>Gammaproteobacteria</taxon>
        <taxon>Chromatiales</taxon>
        <taxon>Ectothiorhodospiraceae</taxon>
        <taxon>Thioalkalivibrio</taxon>
    </lineage>
</organism>
<accession>A0A0G3GAA7</accession>
<dbReference type="InterPro" id="IPR042177">
    <property type="entry name" value="Cell/Rod_1"/>
</dbReference>
<evidence type="ECO:0000313" key="8">
    <source>
        <dbReference type="EMBL" id="AKJ96502.1"/>
    </source>
</evidence>
<evidence type="ECO:0000256" key="1">
    <source>
        <dbReference type="ARBA" id="ARBA00009369"/>
    </source>
</evidence>
<dbReference type="InterPro" id="IPR042175">
    <property type="entry name" value="Cell/Rod_MreC_2"/>
</dbReference>
<gene>
    <name evidence="8" type="ORF">TVD_12160</name>
</gene>
<dbReference type="EMBL" id="CP011367">
    <property type="protein sequence ID" value="AKJ96502.1"/>
    <property type="molecule type" value="Genomic_DNA"/>
</dbReference>
<keyword evidence="3 5" id="KW-0133">Cell shape</keyword>
<dbReference type="PANTHER" id="PTHR34138:SF1">
    <property type="entry name" value="CELL SHAPE-DETERMINING PROTEIN MREC"/>
    <property type="match status" value="1"/>
</dbReference>
<feature type="domain" description="Rod shape-determining protein MreC beta-barrel core" evidence="7">
    <location>
        <begin position="100"/>
        <end position="245"/>
    </location>
</feature>
<evidence type="ECO:0000256" key="3">
    <source>
        <dbReference type="ARBA" id="ARBA00022960"/>
    </source>
</evidence>
<protein>
    <recommendedName>
        <fullName evidence="2 5">Cell shape-determining protein MreC</fullName>
    </recommendedName>
    <alternativeName>
        <fullName evidence="4 5">Cell shape protein MreC</fullName>
    </alternativeName>
</protein>
<dbReference type="Gene3D" id="2.40.10.340">
    <property type="entry name" value="Rod shape-determining protein MreC, domain 1"/>
    <property type="match status" value="1"/>
</dbReference>
<dbReference type="STRING" id="106634.TVD_12160"/>
<name>A0A0G3GAA7_9GAMM</name>
<reference evidence="8 9" key="1">
    <citation type="submission" date="2015-04" db="EMBL/GenBank/DDBJ databases">
        <title>Complete Sequence for the Genome of the Thioalkalivibrio versutus D301.</title>
        <authorList>
            <person name="Mu T."/>
            <person name="Zhou J."/>
            <person name="Xu X."/>
        </authorList>
    </citation>
    <scope>NUCLEOTIDE SEQUENCE [LARGE SCALE GENOMIC DNA]</scope>
    <source>
        <strain evidence="8 9">D301</strain>
    </source>
</reference>
<dbReference type="KEGG" id="tvr:TVD_12160"/>
<dbReference type="Proteomes" id="UP000064201">
    <property type="component" value="Chromosome"/>
</dbReference>
<dbReference type="Pfam" id="PF04085">
    <property type="entry name" value="MreC"/>
    <property type="match status" value="1"/>
</dbReference>
<dbReference type="GO" id="GO:0008360">
    <property type="term" value="P:regulation of cell shape"/>
    <property type="evidence" value="ECO:0007669"/>
    <property type="project" value="UniProtKB-KW"/>
</dbReference>
<dbReference type="InterPro" id="IPR055342">
    <property type="entry name" value="MreC_beta-barrel_core"/>
</dbReference>
<feature type="coiled-coil region" evidence="6">
    <location>
        <begin position="45"/>
        <end position="99"/>
    </location>
</feature>
<keyword evidence="9" id="KW-1185">Reference proteome</keyword>
<dbReference type="PIRSF" id="PIRSF038471">
    <property type="entry name" value="MreC"/>
    <property type="match status" value="1"/>
</dbReference>
<dbReference type="InterPro" id="IPR007221">
    <property type="entry name" value="MreC"/>
</dbReference>
<dbReference type="PATRIC" id="fig|106634.4.peg.2478"/>
<proteinExistence type="inferred from homology"/>
<evidence type="ECO:0000259" key="7">
    <source>
        <dbReference type="Pfam" id="PF04085"/>
    </source>
</evidence>
<evidence type="ECO:0000256" key="2">
    <source>
        <dbReference type="ARBA" id="ARBA00013855"/>
    </source>
</evidence>
<dbReference type="GO" id="GO:0005886">
    <property type="term" value="C:plasma membrane"/>
    <property type="evidence" value="ECO:0007669"/>
    <property type="project" value="TreeGrafter"/>
</dbReference>
<evidence type="ECO:0000256" key="5">
    <source>
        <dbReference type="PIRNR" id="PIRNR038471"/>
    </source>
</evidence>
<keyword evidence="6" id="KW-0175">Coiled coil</keyword>
<dbReference type="NCBIfam" id="TIGR00219">
    <property type="entry name" value="mreC"/>
    <property type="match status" value="1"/>
</dbReference>
<comment type="similarity">
    <text evidence="1 5">Belongs to the MreC family.</text>
</comment>
<sequence>MALDHRVNELQFVRGALATVTYPLQVAVDAPVRAVSRVFESFTSREDLITENRILRSENAELRARQLRFEALQLENDRLRALLNTAEQAEERVEIAKLLAVDLDPFRQQIVLNKGRNDDVYAGQPVINADGVIGQVLSTRLTSSIALLISDPSHALPVLSARTGLRGLVVGTGNPQRLEMRHVPLQEDVEPGDLLLTSGLGGRFPADYPVARVTSVERPQGQPFLSIEAEPLAALDRSREVLLLWTDGAVSAIAPLNLDNDLEAAPNALESEPAEGTP</sequence>
<evidence type="ECO:0000256" key="6">
    <source>
        <dbReference type="SAM" id="Coils"/>
    </source>
</evidence>
<evidence type="ECO:0000313" key="9">
    <source>
        <dbReference type="Proteomes" id="UP000064201"/>
    </source>
</evidence>
<dbReference type="Gene3D" id="2.40.10.350">
    <property type="entry name" value="Rod shape-determining protein MreC, domain 2"/>
    <property type="match status" value="1"/>
</dbReference>
<comment type="function">
    <text evidence="5">Involved in formation and maintenance of cell shape.</text>
</comment>
<dbReference type="PANTHER" id="PTHR34138">
    <property type="entry name" value="CELL SHAPE-DETERMINING PROTEIN MREC"/>
    <property type="match status" value="1"/>
</dbReference>
<dbReference type="AlphaFoldDB" id="A0A0G3GAA7"/>